<proteinExistence type="inferred from homology"/>
<dbReference type="InterPro" id="IPR011760">
    <property type="entry name" value="PsdUridine_synth_TruD_insert"/>
</dbReference>
<dbReference type="NCBIfam" id="TIGR00094">
    <property type="entry name" value="tRNA_TruD_broad"/>
    <property type="match status" value="1"/>
</dbReference>
<dbReference type="PANTHER" id="PTHR13326:SF21">
    <property type="entry name" value="PSEUDOURIDYLATE SYNTHASE PUS7L"/>
    <property type="match status" value="1"/>
</dbReference>
<dbReference type="PROSITE" id="PS01268">
    <property type="entry name" value="UPF0024"/>
    <property type="match status" value="1"/>
</dbReference>
<dbReference type="GO" id="GO:0008033">
    <property type="term" value="P:tRNA processing"/>
    <property type="evidence" value="ECO:0007669"/>
    <property type="project" value="UniProtKB-KW"/>
</dbReference>
<name>A0A2N1JA96_9BASI</name>
<organism evidence="5 6">
    <name type="scientific">Malassezia vespertilionis</name>
    <dbReference type="NCBI Taxonomy" id="2020962"/>
    <lineage>
        <taxon>Eukaryota</taxon>
        <taxon>Fungi</taxon>
        <taxon>Dikarya</taxon>
        <taxon>Basidiomycota</taxon>
        <taxon>Ustilaginomycotina</taxon>
        <taxon>Malasseziomycetes</taxon>
        <taxon>Malasseziales</taxon>
        <taxon>Malasseziaceae</taxon>
        <taxon>Malassezia</taxon>
    </lineage>
</organism>
<evidence type="ECO:0000256" key="1">
    <source>
        <dbReference type="ARBA" id="ARBA00007953"/>
    </source>
</evidence>
<accession>A0A2N1JA96</accession>
<evidence type="ECO:0000256" key="2">
    <source>
        <dbReference type="ARBA" id="ARBA00022694"/>
    </source>
</evidence>
<keyword evidence="2" id="KW-0819">tRNA processing</keyword>
<dbReference type="PANTHER" id="PTHR13326">
    <property type="entry name" value="TRNA PSEUDOURIDINE SYNTHASE D"/>
    <property type="match status" value="1"/>
</dbReference>
<evidence type="ECO:0000256" key="3">
    <source>
        <dbReference type="ARBA" id="ARBA00023235"/>
    </source>
</evidence>
<dbReference type="PIRSF" id="PIRSF037016">
    <property type="entry name" value="Pseudouridin_synth_euk_prd"/>
    <property type="match status" value="1"/>
</dbReference>
<sequence>MHARQDDNPRDAKRARVDFKLGGAARQNARISEQDAGMTEYVHPGWEPVQGIIKQRYADFLVHEIALGNEVLHVRSLAPPVGGTLWRRWVQDGAPGAGNVNVQEEEAALEVKCAAKEAELAATEQWTALQPYFGGDTQALEQLACGTGSASIMSVGIPDKADRAKVHQLIRSLSKSTLASEATTTEDGVAAILVQRMPPSRSRARLDPTSEAHTAPPYIHFTLQKTNRDSQEALLWLARFLRVDGRGRGANLFSVAGTKDKRAITVQRVAFQRGQKTLDDLWRAVNHIDLPVSSAAHTKERRTVKFATSTRAERGLRIAHLAYADRPLQLGMLAGNQFTIALRNVCWADKPLCDDRAKLCASLRERAFLIERDGYINYFGMQRFGTGAVATHAVGIAILRGDFQAALALILSPHEADSVHDGDEQGAPPNVVAVRKAKQAYAEARYGDAYDLFPKTCVAERAVLNKMRSKHWLPTDSLGAFQNIPRTLRLMYVHAYQSYLWNSMVSERVRRFGALHCVAGDLVATSDGHIVLDESNAQQYGIEQAVMPMPGSDVHLPSQSWLASMYTALLDRDGLTPASLSASRQAEYRLKGAHRAIIQKPRGVSVDLIPYTDADAPLVQTDEETLLPDVPAPVPAPLDAPFLALQLTFQLPPSSYATILLRELLHTDTSAHVQAALTKNSADQHS</sequence>
<dbReference type="InterPro" id="IPR001656">
    <property type="entry name" value="PsdUridine_synth_TruD"/>
</dbReference>
<evidence type="ECO:0000259" key="4">
    <source>
        <dbReference type="PROSITE" id="PS50984"/>
    </source>
</evidence>
<keyword evidence="3" id="KW-0413">Isomerase</keyword>
<evidence type="ECO:0000313" key="5">
    <source>
        <dbReference type="EMBL" id="PKI83465.1"/>
    </source>
</evidence>
<dbReference type="GO" id="GO:0001522">
    <property type="term" value="P:pseudouridine synthesis"/>
    <property type="evidence" value="ECO:0007669"/>
    <property type="project" value="InterPro"/>
</dbReference>
<dbReference type="GO" id="GO:0003723">
    <property type="term" value="F:RNA binding"/>
    <property type="evidence" value="ECO:0007669"/>
    <property type="project" value="InterPro"/>
</dbReference>
<gene>
    <name evidence="5" type="ORF">MVES_002403</name>
</gene>
<protein>
    <recommendedName>
        <fullName evidence="4">TRUD domain-containing protein</fullName>
    </recommendedName>
</protein>
<keyword evidence="6" id="KW-1185">Reference proteome</keyword>
<dbReference type="SUPFAM" id="SSF55120">
    <property type="entry name" value="Pseudouridine synthase"/>
    <property type="match status" value="1"/>
</dbReference>
<evidence type="ECO:0000313" key="6">
    <source>
        <dbReference type="Proteomes" id="UP000232875"/>
    </source>
</evidence>
<dbReference type="Pfam" id="PF01142">
    <property type="entry name" value="TruD"/>
    <property type="match status" value="1"/>
</dbReference>
<dbReference type="Proteomes" id="UP000232875">
    <property type="component" value="Unassembled WGS sequence"/>
</dbReference>
<dbReference type="InterPro" id="IPR020103">
    <property type="entry name" value="PsdUridine_synth_cat_dom_sf"/>
</dbReference>
<dbReference type="AlphaFoldDB" id="A0A2N1JA96"/>
<dbReference type="OrthoDB" id="447290at2759"/>
<reference evidence="5 6" key="1">
    <citation type="submission" date="2017-10" db="EMBL/GenBank/DDBJ databases">
        <title>A novel species of cold-tolerant Malassezia isolated from bats.</title>
        <authorList>
            <person name="Lorch J.M."/>
            <person name="Palmer J.M."/>
            <person name="Vanderwolf K.J."/>
            <person name="Schmidt K.Z."/>
            <person name="Verant M.L."/>
            <person name="Weller T.J."/>
            <person name="Blehert D.S."/>
        </authorList>
    </citation>
    <scope>NUCLEOTIDE SEQUENCE [LARGE SCALE GENOMIC DNA]</scope>
    <source>
        <strain evidence="5 6">NWHC:44797-103</strain>
    </source>
</reference>
<dbReference type="STRING" id="2020962.A0A2N1JA96"/>
<dbReference type="PROSITE" id="PS50984">
    <property type="entry name" value="TRUD"/>
    <property type="match status" value="1"/>
</dbReference>
<dbReference type="InterPro" id="IPR020119">
    <property type="entry name" value="PsdUridine_synth_TruD_CS"/>
</dbReference>
<comment type="similarity">
    <text evidence="1">Belongs to the pseudouridine synthase TruD family.</text>
</comment>
<dbReference type="CDD" id="cd02576">
    <property type="entry name" value="PseudoU_synth_ScPUS7"/>
    <property type="match status" value="1"/>
</dbReference>
<dbReference type="EMBL" id="KZ454991">
    <property type="protein sequence ID" value="PKI83465.1"/>
    <property type="molecule type" value="Genomic_DNA"/>
</dbReference>
<dbReference type="Gene3D" id="3.30.2350.20">
    <property type="entry name" value="TruD, catalytic domain"/>
    <property type="match status" value="2"/>
</dbReference>
<dbReference type="GO" id="GO:0009982">
    <property type="term" value="F:pseudouridine synthase activity"/>
    <property type="evidence" value="ECO:0007669"/>
    <property type="project" value="InterPro"/>
</dbReference>
<feature type="domain" description="TRUD" evidence="4">
    <location>
        <begin position="374"/>
        <end position="600"/>
    </location>
</feature>
<dbReference type="InterPro" id="IPR042214">
    <property type="entry name" value="TruD_catalytic"/>
</dbReference>
<dbReference type="GO" id="GO:0005634">
    <property type="term" value="C:nucleus"/>
    <property type="evidence" value="ECO:0007669"/>
    <property type="project" value="TreeGrafter"/>
</dbReference>